<dbReference type="Pfam" id="PF00753">
    <property type="entry name" value="Lactamase_B"/>
    <property type="match status" value="1"/>
</dbReference>
<organism evidence="6 7">
    <name type="scientific">Fodinibius halophilus</name>
    <dbReference type="NCBI Taxonomy" id="1736908"/>
    <lineage>
        <taxon>Bacteria</taxon>
        <taxon>Pseudomonadati</taxon>
        <taxon>Balneolota</taxon>
        <taxon>Balneolia</taxon>
        <taxon>Balneolales</taxon>
        <taxon>Balneolaceae</taxon>
        <taxon>Fodinibius</taxon>
    </lineage>
</organism>
<evidence type="ECO:0000313" key="7">
    <source>
        <dbReference type="Proteomes" id="UP000479132"/>
    </source>
</evidence>
<dbReference type="GO" id="GO:0016787">
    <property type="term" value="F:hydrolase activity"/>
    <property type="evidence" value="ECO:0007669"/>
    <property type="project" value="UniProtKB-KW"/>
</dbReference>
<evidence type="ECO:0000256" key="3">
    <source>
        <dbReference type="ARBA" id="ARBA00022801"/>
    </source>
</evidence>
<comment type="cofactor">
    <cofactor evidence="1">
        <name>Zn(2+)</name>
        <dbReference type="ChEBI" id="CHEBI:29105"/>
    </cofactor>
</comment>
<feature type="domain" description="Metallo-beta-lactamase" evidence="5">
    <location>
        <begin position="12"/>
        <end position="193"/>
    </location>
</feature>
<dbReference type="CDD" id="cd06262">
    <property type="entry name" value="metallo-hydrolase-like_MBL-fold"/>
    <property type="match status" value="1"/>
</dbReference>
<dbReference type="Gene3D" id="3.60.15.10">
    <property type="entry name" value="Ribonuclease Z/Hydroxyacylglutathione hydrolase-like"/>
    <property type="match status" value="1"/>
</dbReference>
<evidence type="ECO:0000256" key="2">
    <source>
        <dbReference type="ARBA" id="ARBA00022723"/>
    </source>
</evidence>
<gene>
    <name evidence="6" type="ORF">G3569_16525</name>
</gene>
<evidence type="ECO:0000259" key="5">
    <source>
        <dbReference type="SMART" id="SM00849"/>
    </source>
</evidence>
<keyword evidence="3 6" id="KW-0378">Hydrolase</keyword>
<dbReference type="PANTHER" id="PTHR46233:SF3">
    <property type="entry name" value="HYDROXYACYLGLUTATHIONE HYDROLASE GLOC"/>
    <property type="match status" value="1"/>
</dbReference>
<keyword evidence="4" id="KW-0862">Zinc</keyword>
<proteinExistence type="predicted"/>
<dbReference type="RefSeq" id="WP_165271193.1">
    <property type="nucleotide sequence ID" value="NZ_JAALLS010000028.1"/>
</dbReference>
<reference evidence="6 7" key="1">
    <citation type="submission" date="2020-02" db="EMBL/GenBank/DDBJ databases">
        <title>Aliifodinibius halophilus 2W32, complete genome.</title>
        <authorList>
            <person name="Li Y."/>
            <person name="Wu S."/>
        </authorList>
    </citation>
    <scope>NUCLEOTIDE SEQUENCE [LARGE SCALE GENOMIC DNA]</scope>
    <source>
        <strain evidence="6 7">2W32</strain>
    </source>
</reference>
<protein>
    <submittedName>
        <fullName evidence="6">MBL fold metallo-hydrolase</fullName>
    </submittedName>
</protein>
<dbReference type="InterPro" id="IPR036866">
    <property type="entry name" value="RibonucZ/Hydroxyglut_hydro"/>
</dbReference>
<sequence>MQLHCLTVGPFAENTYLLTQAGQALIIDPGFMEPAEYERIDKQLRDENLSLQAVVLTHAHVDHVLGLQKVLNNYDVPVYLSDKDRHLWDNYPSQASMFGLKVNEVSVAPKPLPITKGWEIGNFVFDVLYTPGHAPDHVSLYSPNDDIVIAGDALFKEGIGRTDLYKGDFNVLEQSIREQLYTLPEDTVIYPGHGPETTIGHEKQANPFVKAVK</sequence>
<comment type="caution">
    <text evidence="6">The sequence shown here is derived from an EMBL/GenBank/DDBJ whole genome shotgun (WGS) entry which is preliminary data.</text>
</comment>
<dbReference type="SUPFAM" id="SSF56281">
    <property type="entry name" value="Metallo-hydrolase/oxidoreductase"/>
    <property type="match status" value="1"/>
</dbReference>
<dbReference type="PANTHER" id="PTHR46233">
    <property type="entry name" value="HYDROXYACYLGLUTATHIONE HYDROLASE GLOC"/>
    <property type="match status" value="1"/>
</dbReference>
<keyword evidence="2" id="KW-0479">Metal-binding</keyword>
<name>A0A6M1T708_9BACT</name>
<accession>A0A6M1T708</accession>
<dbReference type="GO" id="GO:0046872">
    <property type="term" value="F:metal ion binding"/>
    <property type="evidence" value="ECO:0007669"/>
    <property type="project" value="UniProtKB-KW"/>
</dbReference>
<evidence type="ECO:0000256" key="1">
    <source>
        <dbReference type="ARBA" id="ARBA00001947"/>
    </source>
</evidence>
<dbReference type="InterPro" id="IPR001279">
    <property type="entry name" value="Metallo-B-lactamas"/>
</dbReference>
<keyword evidence="7" id="KW-1185">Reference proteome</keyword>
<dbReference type="AlphaFoldDB" id="A0A6M1T708"/>
<dbReference type="InterPro" id="IPR051453">
    <property type="entry name" value="MBL_Glyoxalase_II"/>
</dbReference>
<evidence type="ECO:0000256" key="4">
    <source>
        <dbReference type="ARBA" id="ARBA00022833"/>
    </source>
</evidence>
<dbReference type="Proteomes" id="UP000479132">
    <property type="component" value="Unassembled WGS sequence"/>
</dbReference>
<dbReference type="SMART" id="SM00849">
    <property type="entry name" value="Lactamase_B"/>
    <property type="match status" value="1"/>
</dbReference>
<evidence type="ECO:0000313" key="6">
    <source>
        <dbReference type="EMBL" id="NGP89967.1"/>
    </source>
</evidence>
<dbReference type="EMBL" id="JAALLS010000028">
    <property type="protein sequence ID" value="NGP89967.1"/>
    <property type="molecule type" value="Genomic_DNA"/>
</dbReference>